<dbReference type="EMBL" id="JACGWO010000002">
    <property type="protein sequence ID" value="KAK4433591.1"/>
    <property type="molecule type" value="Genomic_DNA"/>
</dbReference>
<dbReference type="AlphaFoldDB" id="A0AAE1YPJ0"/>
<feature type="compositionally biased region" description="Polar residues" evidence="1">
    <location>
        <begin position="38"/>
        <end position="59"/>
    </location>
</feature>
<evidence type="ECO:0000313" key="2">
    <source>
        <dbReference type="EMBL" id="KAK4433591.1"/>
    </source>
</evidence>
<feature type="region of interest" description="Disordered" evidence="1">
    <location>
        <begin position="111"/>
        <end position="134"/>
    </location>
</feature>
<feature type="region of interest" description="Disordered" evidence="1">
    <location>
        <begin position="438"/>
        <end position="484"/>
    </location>
</feature>
<protein>
    <submittedName>
        <fullName evidence="2">Uncharacterized protein</fullName>
    </submittedName>
</protein>
<sequence>MANTTIRSDVGIAPPPEMEPPSLNPAEFPPIRTPPARVNSSESTQIPPAQNLNLQNPSLHQAVPHSTEAHPQAQKSFVEVVNSQSSDSSFPMSIQHSYLAGVPPAKIGVKTESQGRFQQQKGKAAAAPRRNERSQNAEHVIVEIGEPSNSNYENQRKENVADAAGIKSNNMFDALTQVESEDERGGTNQPAENFQAARSTRYQAELLNQVKQKMIENDGSPTPRTNAEIVTPAFKINTCNFDVDMDTCDVTAVNLHNVSVIHEPADAEHNANELHDITHEEYEAVIDVNNTGIDVNGVSNVDIDKMHLLSYCAADVVDNCNNVCELRDENVVGHCEGVAMEAPLQCAVFVPCPPNSVGVPSKEQVEMTIPLNNREGRKSDQNRIQPQICNINEAANECPSNNSFEIEVDEGEENEPVTQPAPVQTAPTQLYLEDAVVRGKHRRTQSSGDIFQQRRSSSPPASGSKVRILTRSKAKNSGAPPSVK</sequence>
<keyword evidence="3" id="KW-1185">Reference proteome</keyword>
<evidence type="ECO:0000256" key="1">
    <source>
        <dbReference type="SAM" id="MobiDB-lite"/>
    </source>
</evidence>
<organism evidence="2 3">
    <name type="scientific">Sesamum alatum</name>
    <dbReference type="NCBI Taxonomy" id="300844"/>
    <lineage>
        <taxon>Eukaryota</taxon>
        <taxon>Viridiplantae</taxon>
        <taxon>Streptophyta</taxon>
        <taxon>Embryophyta</taxon>
        <taxon>Tracheophyta</taxon>
        <taxon>Spermatophyta</taxon>
        <taxon>Magnoliopsida</taxon>
        <taxon>eudicotyledons</taxon>
        <taxon>Gunneridae</taxon>
        <taxon>Pentapetalae</taxon>
        <taxon>asterids</taxon>
        <taxon>lamiids</taxon>
        <taxon>Lamiales</taxon>
        <taxon>Pedaliaceae</taxon>
        <taxon>Sesamum</taxon>
    </lineage>
</organism>
<evidence type="ECO:0000313" key="3">
    <source>
        <dbReference type="Proteomes" id="UP001293254"/>
    </source>
</evidence>
<gene>
    <name evidence="2" type="ORF">Salat_0521800</name>
</gene>
<proteinExistence type="predicted"/>
<accession>A0AAE1YPJ0</accession>
<feature type="region of interest" description="Disordered" evidence="1">
    <location>
        <begin position="1"/>
        <end position="73"/>
    </location>
</feature>
<reference evidence="2" key="2">
    <citation type="journal article" date="2024" name="Plant">
        <title>Genomic evolution and insights into agronomic trait innovations of Sesamum species.</title>
        <authorList>
            <person name="Miao H."/>
            <person name="Wang L."/>
            <person name="Qu L."/>
            <person name="Liu H."/>
            <person name="Sun Y."/>
            <person name="Le M."/>
            <person name="Wang Q."/>
            <person name="Wei S."/>
            <person name="Zheng Y."/>
            <person name="Lin W."/>
            <person name="Duan Y."/>
            <person name="Cao H."/>
            <person name="Xiong S."/>
            <person name="Wang X."/>
            <person name="Wei L."/>
            <person name="Li C."/>
            <person name="Ma Q."/>
            <person name="Ju M."/>
            <person name="Zhao R."/>
            <person name="Li G."/>
            <person name="Mu C."/>
            <person name="Tian Q."/>
            <person name="Mei H."/>
            <person name="Zhang T."/>
            <person name="Gao T."/>
            <person name="Zhang H."/>
        </authorList>
    </citation>
    <scope>NUCLEOTIDE SEQUENCE</scope>
    <source>
        <strain evidence="2">3651</strain>
    </source>
</reference>
<feature type="compositionally biased region" description="Pro residues" evidence="1">
    <location>
        <begin position="13"/>
        <end position="33"/>
    </location>
</feature>
<comment type="caution">
    <text evidence="2">The sequence shown here is derived from an EMBL/GenBank/DDBJ whole genome shotgun (WGS) entry which is preliminary data.</text>
</comment>
<name>A0AAE1YPJ0_9LAMI</name>
<reference evidence="2" key="1">
    <citation type="submission" date="2020-06" db="EMBL/GenBank/DDBJ databases">
        <authorList>
            <person name="Li T."/>
            <person name="Hu X."/>
            <person name="Zhang T."/>
            <person name="Song X."/>
            <person name="Zhang H."/>
            <person name="Dai N."/>
            <person name="Sheng W."/>
            <person name="Hou X."/>
            <person name="Wei L."/>
        </authorList>
    </citation>
    <scope>NUCLEOTIDE SEQUENCE</scope>
    <source>
        <strain evidence="2">3651</strain>
        <tissue evidence="2">Leaf</tissue>
    </source>
</reference>
<feature type="compositionally biased region" description="Polar residues" evidence="1">
    <location>
        <begin position="445"/>
        <end position="461"/>
    </location>
</feature>
<feature type="compositionally biased region" description="Polar residues" evidence="1">
    <location>
        <begin position="111"/>
        <end position="121"/>
    </location>
</feature>
<dbReference type="Proteomes" id="UP001293254">
    <property type="component" value="Unassembled WGS sequence"/>
</dbReference>